<dbReference type="EMBL" id="CP000513">
    <property type="protein sequence ID" value="ABQ14214.1"/>
    <property type="molecule type" value="Genomic_DNA"/>
</dbReference>
<dbReference type="GO" id="GO:0006935">
    <property type="term" value="P:chemotaxis"/>
    <property type="evidence" value="ECO:0007669"/>
    <property type="project" value="InterPro"/>
</dbReference>
<dbReference type="PROSITE" id="PS50851">
    <property type="entry name" value="CHEW"/>
    <property type="match status" value="1"/>
</dbReference>
<dbReference type="HOGENOM" id="CLU_1545198_0_0_6"/>
<dbReference type="InterPro" id="IPR036061">
    <property type="entry name" value="CheW-like_dom_sf"/>
</dbReference>
<dbReference type="InterPro" id="IPR002545">
    <property type="entry name" value="CheW-lke_dom"/>
</dbReference>
<accession>A5EXQ9</accession>
<name>A5EXQ9_DICNV</name>
<dbReference type="RefSeq" id="WP_012031399.1">
    <property type="nucleotide sequence ID" value="NC_009446.1"/>
</dbReference>
<dbReference type="STRING" id="246195.DNO_1095"/>
<feature type="domain" description="CheW-like" evidence="1">
    <location>
        <begin position="34"/>
        <end position="173"/>
    </location>
</feature>
<dbReference type="eggNOG" id="COG0835">
    <property type="taxonomic scope" value="Bacteria"/>
</dbReference>
<reference evidence="2 3" key="1">
    <citation type="journal article" date="2007" name="Nat. Biotechnol.">
        <title>Genome sequence and identification of candidate vaccine antigens from the animal pathogen Dichelobacter nodosus.</title>
        <authorList>
            <person name="Myers G.S."/>
            <person name="Parker D."/>
            <person name="Al-Hasani K."/>
            <person name="Kennan R.M."/>
            <person name="Seemann T."/>
            <person name="Ren Q."/>
            <person name="Badger J.H."/>
            <person name="Selengut J.D."/>
            <person name="Deboy R.T."/>
            <person name="Tettelin H."/>
            <person name="Boyce J.D."/>
            <person name="McCarl V.P."/>
            <person name="Han X."/>
            <person name="Nelson W.C."/>
            <person name="Madupu R."/>
            <person name="Mohamoud Y."/>
            <person name="Holley T."/>
            <person name="Fedorova N."/>
            <person name="Khouri H."/>
            <person name="Bottomley S.P."/>
            <person name="Whittington R.J."/>
            <person name="Adler B."/>
            <person name="Songer J.G."/>
            <person name="Rood J.I."/>
            <person name="Paulsen I.T."/>
        </authorList>
    </citation>
    <scope>NUCLEOTIDE SEQUENCE [LARGE SCALE GENOMIC DNA]</scope>
    <source>
        <strain evidence="2 3">VCS1703A</strain>
    </source>
</reference>
<evidence type="ECO:0000259" key="1">
    <source>
        <dbReference type="PROSITE" id="PS50851"/>
    </source>
</evidence>
<dbReference type="Gene3D" id="2.30.30.40">
    <property type="entry name" value="SH3 Domains"/>
    <property type="match status" value="1"/>
</dbReference>
<dbReference type="Gene3D" id="2.40.50.180">
    <property type="entry name" value="CheA-289, Domain 4"/>
    <property type="match status" value="1"/>
</dbReference>
<dbReference type="KEGG" id="dno:DNO_1095"/>
<dbReference type="SUPFAM" id="SSF50341">
    <property type="entry name" value="CheW-like"/>
    <property type="match status" value="1"/>
</dbReference>
<proteinExistence type="predicted"/>
<evidence type="ECO:0000313" key="2">
    <source>
        <dbReference type="EMBL" id="ABQ14214.1"/>
    </source>
</evidence>
<dbReference type="OrthoDB" id="5298045at2"/>
<dbReference type="Proteomes" id="UP000000248">
    <property type="component" value="Chromosome"/>
</dbReference>
<evidence type="ECO:0000313" key="3">
    <source>
        <dbReference type="Proteomes" id="UP000000248"/>
    </source>
</evidence>
<sequence>MSTLANSSPFEILVGYVRQFQQRGTISVAAVQQHASYLACSAGAENYLIGMGSVLEVTQDLPTITPLPFCPFWLLGLTSHRGDVCSVTDFKYFVEPKAKYATQKKSHYIVLRDAGQGYILKVDSISGIRQVEVNALDSKRIWVDGHIFMEDKDWFRINIGHLINDAVFSQQMQ</sequence>
<organism evidence="2 3">
    <name type="scientific">Dichelobacter nodosus (strain VCS1703A)</name>
    <dbReference type="NCBI Taxonomy" id="246195"/>
    <lineage>
        <taxon>Bacteria</taxon>
        <taxon>Pseudomonadati</taxon>
        <taxon>Pseudomonadota</taxon>
        <taxon>Gammaproteobacteria</taxon>
        <taxon>Cardiobacteriales</taxon>
        <taxon>Cardiobacteriaceae</taxon>
        <taxon>Dichelobacter</taxon>
    </lineage>
</organism>
<keyword evidence="3" id="KW-1185">Reference proteome</keyword>
<protein>
    <recommendedName>
        <fullName evidence="1">CheW-like domain-containing protein</fullName>
    </recommendedName>
</protein>
<dbReference type="AlphaFoldDB" id="A5EXQ9"/>
<gene>
    <name evidence="2" type="ordered locus">DNO_1095</name>
</gene>
<dbReference type="GO" id="GO:0007165">
    <property type="term" value="P:signal transduction"/>
    <property type="evidence" value="ECO:0007669"/>
    <property type="project" value="InterPro"/>
</dbReference>
<dbReference type="Pfam" id="PF01584">
    <property type="entry name" value="CheW"/>
    <property type="match status" value="1"/>
</dbReference>
<dbReference type="SMART" id="SM00260">
    <property type="entry name" value="CheW"/>
    <property type="match status" value="1"/>
</dbReference>